<feature type="transmembrane region" description="Helical" evidence="5">
    <location>
        <begin position="122"/>
        <end position="139"/>
    </location>
</feature>
<accession>A0A7J6NXD2</accession>
<evidence type="ECO:0000259" key="6">
    <source>
        <dbReference type="Pfam" id="PF13515"/>
    </source>
</evidence>
<evidence type="ECO:0000313" key="8">
    <source>
        <dbReference type="Proteomes" id="UP000553632"/>
    </source>
</evidence>
<keyword evidence="2 5" id="KW-0812">Transmembrane</keyword>
<dbReference type="InterPro" id="IPR049453">
    <property type="entry name" value="Memb_transporter_dom"/>
</dbReference>
<sequence>MEHVMLSITRLAKVVADYSEIKLKVMTENEFHLENLIPLHPLLWRLSAWIEEPFYPADTTWFERLWFPVRLTVSLTILTLSILGAAEDYPDLRAEGFWVLMPGISCFLSTVGSTLSTGVRRLLGVIVGGVLAIIATSVHPNNEAAFIVEIFLVASATRFLVVDSTIGYAGMQMFITFIVVAVVNGIDPEIAPTTRISMAAVRMLYTVIGLTATLMLSLLTVPVFICRELSCRTADEIRSLGEVVVHGITALTESAEAGSSPRCSSADLGSVVSTGHLILQRETARAAATSGAEEENRLLRLVSVNASRCQIRAGRIISAQRQVMRVFRCSMSVCISLECCMHSIGATARKHLLLPARETLDGVATAMLKSSIELEALLRGRSAADRVKEATEELVRAMGVALTHFEDLHRELLFSKTWAIDGDVMDSTKLVEALSSGGGVGLHEGLYALASFVAEWLALVNALLGCSITVSPPREHETRMKRFVKTTTSARARSRAYSEQLGAGKLDE</sequence>
<keyword evidence="3 5" id="KW-1133">Transmembrane helix</keyword>
<feature type="domain" description="Integral membrane bound transporter" evidence="6">
    <location>
        <begin position="95"/>
        <end position="214"/>
    </location>
</feature>
<comment type="caution">
    <text evidence="7">The sequence shown here is derived from an EMBL/GenBank/DDBJ whole genome shotgun (WGS) entry which is preliminary data.</text>
</comment>
<dbReference type="Pfam" id="PF13515">
    <property type="entry name" value="FUSC_2"/>
    <property type="match status" value="1"/>
</dbReference>
<feature type="transmembrane region" description="Helical" evidence="5">
    <location>
        <begin position="204"/>
        <end position="225"/>
    </location>
</feature>
<evidence type="ECO:0000256" key="5">
    <source>
        <dbReference type="SAM" id="Phobius"/>
    </source>
</evidence>
<feature type="transmembrane region" description="Helical" evidence="5">
    <location>
        <begin position="97"/>
        <end position="115"/>
    </location>
</feature>
<keyword evidence="4 5" id="KW-0472">Membrane</keyword>
<evidence type="ECO:0000256" key="4">
    <source>
        <dbReference type="ARBA" id="ARBA00023136"/>
    </source>
</evidence>
<gene>
    <name evidence="7" type="ORF">FOZ63_006432</name>
</gene>
<protein>
    <recommendedName>
        <fullName evidence="6">Integral membrane bound transporter domain-containing protein</fullName>
    </recommendedName>
</protein>
<organism evidence="7 8">
    <name type="scientific">Perkinsus olseni</name>
    <name type="common">Perkinsus atlanticus</name>
    <dbReference type="NCBI Taxonomy" id="32597"/>
    <lineage>
        <taxon>Eukaryota</taxon>
        <taxon>Sar</taxon>
        <taxon>Alveolata</taxon>
        <taxon>Perkinsozoa</taxon>
        <taxon>Perkinsea</taxon>
        <taxon>Perkinsida</taxon>
        <taxon>Perkinsidae</taxon>
        <taxon>Perkinsus</taxon>
    </lineage>
</organism>
<dbReference type="PANTHER" id="PTHR31086">
    <property type="entry name" value="ALUMINUM-ACTIVATED MALATE TRANSPORTER 10"/>
    <property type="match status" value="1"/>
</dbReference>
<evidence type="ECO:0000313" key="7">
    <source>
        <dbReference type="EMBL" id="KAF4687721.1"/>
    </source>
</evidence>
<feature type="transmembrane region" description="Helical" evidence="5">
    <location>
        <begin position="65"/>
        <end position="85"/>
    </location>
</feature>
<dbReference type="Proteomes" id="UP000553632">
    <property type="component" value="Unassembled WGS sequence"/>
</dbReference>
<dbReference type="EMBL" id="JABANO010040046">
    <property type="protein sequence ID" value="KAF4687721.1"/>
    <property type="molecule type" value="Genomic_DNA"/>
</dbReference>
<evidence type="ECO:0000256" key="2">
    <source>
        <dbReference type="ARBA" id="ARBA00022692"/>
    </source>
</evidence>
<keyword evidence="8" id="KW-1185">Reference proteome</keyword>
<evidence type="ECO:0000256" key="3">
    <source>
        <dbReference type="ARBA" id="ARBA00022989"/>
    </source>
</evidence>
<feature type="transmembrane region" description="Helical" evidence="5">
    <location>
        <begin position="159"/>
        <end position="183"/>
    </location>
</feature>
<dbReference type="GO" id="GO:0016020">
    <property type="term" value="C:membrane"/>
    <property type="evidence" value="ECO:0007669"/>
    <property type="project" value="UniProtKB-SubCell"/>
</dbReference>
<name>A0A7J6NXD2_PEROL</name>
<reference evidence="7 8" key="1">
    <citation type="submission" date="2020-04" db="EMBL/GenBank/DDBJ databases">
        <title>Perkinsus olseni comparative genomics.</title>
        <authorList>
            <person name="Bogema D.R."/>
        </authorList>
    </citation>
    <scope>NUCLEOTIDE SEQUENCE [LARGE SCALE GENOMIC DNA]</scope>
    <source>
        <strain evidence="7 8">ATCC PRA-207</strain>
    </source>
</reference>
<evidence type="ECO:0000256" key="1">
    <source>
        <dbReference type="ARBA" id="ARBA00004141"/>
    </source>
</evidence>
<dbReference type="AlphaFoldDB" id="A0A7J6NXD2"/>
<comment type="subcellular location">
    <subcellularLocation>
        <location evidence="1">Membrane</location>
        <topology evidence="1">Multi-pass membrane protein</topology>
    </subcellularLocation>
</comment>
<proteinExistence type="predicted"/>